<keyword evidence="1" id="KW-1133">Transmembrane helix</keyword>
<organism evidence="3">
    <name type="scientific">marine metagenome</name>
    <dbReference type="NCBI Taxonomy" id="408172"/>
    <lineage>
        <taxon>unclassified sequences</taxon>
        <taxon>metagenomes</taxon>
        <taxon>ecological metagenomes</taxon>
    </lineage>
</organism>
<dbReference type="Pfam" id="PF13490">
    <property type="entry name" value="zf-HC2"/>
    <property type="match status" value="1"/>
</dbReference>
<sequence>MSYLYDECGLDERERVEAHLAVCAPCREELQALTGVRSRLEDWTPPEPAPDFRVVPADAVAVPRSRLWTFWQAAPVWSLAAVLVLVVVTLVANLEIRYGDDGLVVRSAWSDGIPSSEPTQSGTEAIWRAELAALESELRRDFGTFSSGALPQTSETIGSEVSEESVLVRVQRLIEESERRQQRELAQRFAVLLREADAQRQADLVRIDQQMDRHQHLFDAEVVQHGELMDYLVRVSSGR</sequence>
<name>A0A381SXT3_9ZZZZ</name>
<evidence type="ECO:0000256" key="1">
    <source>
        <dbReference type="SAM" id="Phobius"/>
    </source>
</evidence>
<dbReference type="InterPro" id="IPR041916">
    <property type="entry name" value="Anti_sigma_zinc_sf"/>
</dbReference>
<dbReference type="InterPro" id="IPR027383">
    <property type="entry name" value="Znf_put"/>
</dbReference>
<proteinExistence type="predicted"/>
<dbReference type="Gene3D" id="1.10.10.1320">
    <property type="entry name" value="Anti-sigma factor, zinc-finger domain"/>
    <property type="match status" value="1"/>
</dbReference>
<keyword evidence="1" id="KW-0472">Membrane</keyword>
<accession>A0A381SXT3</accession>
<keyword evidence="1" id="KW-0812">Transmembrane</keyword>
<reference evidence="3" key="1">
    <citation type="submission" date="2018-05" db="EMBL/GenBank/DDBJ databases">
        <authorList>
            <person name="Lanie J.A."/>
            <person name="Ng W.-L."/>
            <person name="Kazmierczak K.M."/>
            <person name="Andrzejewski T.M."/>
            <person name="Davidsen T.M."/>
            <person name="Wayne K.J."/>
            <person name="Tettelin H."/>
            <person name="Glass J.I."/>
            <person name="Rusch D."/>
            <person name="Podicherti R."/>
            <person name="Tsui H.-C.T."/>
            <person name="Winkler M.E."/>
        </authorList>
    </citation>
    <scope>NUCLEOTIDE SEQUENCE</scope>
</reference>
<evidence type="ECO:0000313" key="3">
    <source>
        <dbReference type="EMBL" id="SVA08796.1"/>
    </source>
</evidence>
<protein>
    <recommendedName>
        <fullName evidence="2">Putative zinc-finger domain-containing protein</fullName>
    </recommendedName>
</protein>
<dbReference type="AlphaFoldDB" id="A0A381SXT3"/>
<feature type="transmembrane region" description="Helical" evidence="1">
    <location>
        <begin position="76"/>
        <end position="96"/>
    </location>
</feature>
<gene>
    <name evidence="3" type="ORF">METZ01_LOCUS61650</name>
</gene>
<feature type="domain" description="Putative zinc-finger" evidence="2">
    <location>
        <begin position="3"/>
        <end position="27"/>
    </location>
</feature>
<dbReference type="EMBL" id="UINC01003731">
    <property type="protein sequence ID" value="SVA08796.1"/>
    <property type="molecule type" value="Genomic_DNA"/>
</dbReference>
<evidence type="ECO:0000259" key="2">
    <source>
        <dbReference type="Pfam" id="PF13490"/>
    </source>
</evidence>